<dbReference type="EMBL" id="MLCF01000008">
    <property type="protein sequence ID" value="OIV39017.1"/>
    <property type="molecule type" value="Genomic_DNA"/>
</dbReference>
<evidence type="ECO:0000313" key="3">
    <source>
        <dbReference type="Proteomes" id="UP000243342"/>
    </source>
</evidence>
<dbReference type="PANTHER" id="PTHR43252">
    <property type="entry name" value="TRANSCRIPTIONAL REGULATOR YQJI"/>
    <property type="match status" value="1"/>
</dbReference>
<keyword evidence="3" id="KW-1185">Reference proteome</keyword>
<sequence>MSLGQTILGLLEAHPRHGYDIKRAYDAHFAQGRSLHYGQVYSTLSRLLKYGLVEVEGVEPGDGPERKRYAITNAGITDVNRWLVTPEDPEPYLQNTLYTKVVLALLTGRSAHDLLDTQRTQHLCRMRELTRRKEEGDLVDSLVCDHALFHLDADLRWLELTADRLDDLTAKVTADYE</sequence>
<accession>A0A1J7BZV8</accession>
<comment type="caution">
    <text evidence="2">The sequence shown here is derived from an EMBL/GenBank/DDBJ whole genome shotgun (WGS) entry which is preliminary data.</text>
</comment>
<dbReference type="SUPFAM" id="SSF46785">
    <property type="entry name" value="Winged helix' DNA-binding domain"/>
    <property type="match status" value="1"/>
</dbReference>
<dbReference type="Proteomes" id="UP000243342">
    <property type="component" value="Unassembled WGS sequence"/>
</dbReference>
<dbReference type="OrthoDB" id="3186544at2"/>
<evidence type="ECO:0000313" key="2">
    <source>
        <dbReference type="EMBL" id="OIV39017.1"/>
    </source>
</evidence>
<evidence type="ECO:0000259" key="1">
    <source>
        <dbReference type="Pfam" id="PF03551"/>
    </source>
</evidence>
<dbReference type="Gene3D" id="1.10.10.10">
    <property type="entry name" value="Winged helix-like DNA-binding domain superfamily/Winged helix DNA-binding domain"/>
    <property type="match status" value="1"/>
</dbReference>
<dbReference type="InterPro" id="IPR036388">
    <property type="entry name" value="WH-like_DNA-bd_sf"/>
</dbReference>
<organism evidence="2 3">
    <name type="scientific">Mangrovactinospora gilvigrisea</name>
    <dbReference type="NCBI Taxonomy" id="1428644"/>
    <lineage>
        <taxon>Bacteria</taxon>
        <taxon>Bacillati</taxon>
        <taxon>Actinomycetota</taxon>
        <taxon>Actinomycetes</taxon>
        <taxon>Kitasatosporales</taxon>
        <taxon>Streptomycetaceae</taxon>
        <taxon>Mangrovactinospora</taxon>
    </lineage>
</organism>
<proteinExistence type="predicted"/>
<dbReference type="InterPro" id="IPR005149">
    <property type="entry name" value="Tscrpt_reg_PadR_N"/>
</dbReference>
<dbReference type="Pfam" id="PF03551">
    <property type="entry name" value="PadR"/>
    <property type="match status" value="1"/>
</dbReference>
<feature type="domain" description="Transcription regulator PadR N-terminal" evidence="1">
    <location>
        <begin position="7"/>
        <end position="76"/>
    </location>
</feature>
<reference evidence="2 3" key="1">
    <citation type="submission" date="2016-10" db="EMBL/GenBank/DDBJ databases">
        <title>Genome sequence of Streptomyces gilvigriseus MUSC 26.</title>
        <authorList>
            <person name="Lee L.-H."/>
            <person name="Ser H.-L."/>
        </authorList>
    </citation>
    <scope>NUCLEOTIDE SEQUENCE [LARGE SCALE GENOMIC DNA]</scope>
    <source>
        <strain evidence="2 3">MUSC 26</strain>
    </source>
</reference>
<dbReference type="AlphaFoldDB" id="A0A1J7BZV8"/>
<dbReference type="STRING" id="1428644.BIV57_02615"/>
<gene>
    <name evidence="2" type="ORF">BIV57_02615</name>
</gene>
<dbReference type="RefSeq" id="WP_071654985.1">
    <property type="nucleotide sequence ID" value="NZ_MLCF01000008.1"/>
</dbReference>
<name>A0A1J7BZV8_9ACTN</name>
<dbReference type="PANTHER" id="PTHR43252:SF6">
    <property type="entry name" value="NEGATIVE TRANSCRIPTION REGULATOR PADR"/>
    <property type="match status" value="1"/>
</dbReference>
<protein>
    <submittedName>
        <fullName evidence="2">PadR family transcriptional regulator</fullName>
    </submittedName>
</protein>
<dbReference type="InterPro" id="IPR036390">
    <property type="entry name" value="WH_DNA-bd_sf"/>
</dbReference>